<dbReference type="STRING" id="634436.SAMN05216361_2313"/>
<evidence type="ECO:0000256" key="2">
    <source>
        <dbReference type="ARBA" id="ARBA00023136"/>
    </source>
</evidence>
<evidence type="ECO:0000313" key="6">
    <source>
        <dbReference type="EMBL" id="SHG45895.1"/>
    </source>
</evidence>
<dbReference type="OrthoDB" id="9808250at2"/>
<dbReference type="Gene3D" id="3.30.1450.10">
    <property type="match status" value="1"/>
</dbReference>
<dbReference type="GO" id="GO:0030674">
    <property type="term" value="F:protein-macromolecule adaptor activity"/>
    <property type="evidence" value="ECO:0007669"/>
    <property type="project" value="TreeGrafter"/>
</dbReference>
<keyword evidence="4" id="KW-0449">Lipoprotein</keyword>
<keyword evidence="1 4" id="KW-0732">Signal</keyword>
<evidence type="ECO:0000256" key="1">
    <source>
        <dbReference type="ARBA" id="ARBA00022729"/>
    </source>
</evidence>
<sequence length="119" mass="13920">MKLSHLIVVLSLTVFTSACSNWIYRIDIPQGNFLDDKDVKKLRVGMTKEQVEFVLGRPILKDAFDQDTWYYYYEMKRGMEKRGEDFEKNMVITFVDGKVSTVTGDFELSEDFNTPLDQE</sequence>
<keyword evidence="3 4" id="KW-0998">Cell outer membrane</keyword>
<dbReference type="PANTHER" id="PTHR37482">
    <property type="entry name" value="OUTER MEMBRANE PROTEIN ASSEMBLY FACTOR BAME"/>
    <property type="match status" value="1"/>
</dbReference>
<comment type="similarity">
    <text evidence="4">Belongs to the BamE family.</text>
</comment>
<dbReference type="EMBL" id="FQWD01000003">
    <property type="protein sequence ID" value="SHG45895.1"/>
    <property type="molecule type" value="Genomic_DNA"/>
</dbReference>
<dbReference type="Pfam" id="PF04355">
    <property type="entry name" value="BamE"/>
    <property type="match status" value="1"/>
</dbReference>
<comment type="subcellular location">
    <subcellularLocation>
        <location evidence="4">Cell outer membrane</location>
        <topology evidence="4">Lipid-anchor</topology>
    </subcellularLocation>
</comment>
<proteinExistence type="inferred from homology"/>
<dbReference type="InterPro" id="IPR007450">
    <property type="entry name" value="BamE_dom"/>
</dbReference>
<dbReference type="GO" id="GO:1990063">
    <property type="term" value="C:Bam protein complex"/>
    <property type="evidence" value="ECO:0007669"/>
    <property type="project" value="TreeGrafter"/>
</dbReference>
<gene>
    <name evidence="4" type="primary">bamE</name>
    <name evidence="6" type="ORF">SAMN05216361_2313</name>
</gene>
<dbReference type="AlphaFoldDB" id="A0A1M5JZT3"/>
<name>A0A1M5JZT3_9ALTE</name>
<protein>
    <recommendedName>
        <fullName evidence="4">Outer membrane protein assembly factor BamE</fullName>
    </recommendedName>
</protein>
<reference evidence="7" key="1">
    <citation type="submission" date="2016-11" db="EMBL/GenBank/DDBJ databases">
        <authorList>
            <person name="Varghese N."/>
            <person name="Submissions S."/>
        </authorList>
    </citation>
    <scope>NUCLEOTIDE SEQUENCE [LARGE SCALE GENOMIC DNA]</scope>
    <source>
        <strain evidence="7">CGMCC 1.8995</strain>
    </source>
</reference>
<dbReference type="HAMAP" id="MF_00925">
    <property type="entry name" value="OM_assembly_BamE"/>
    <property type="match status" value="1"/>
</dbReference>
<keyword evidence="2 4" id="KW-0472">Membrane</keyword>
<dbReference type="InterPro" id="IPR037873">
    <property type="entry name" value="BamE-like"/>
</dbReference>
<comment type="function">
    <text evidence="4">Part of the outer membrane protein assembly complex, which is involved in assembly and insertion of beta-barrel proteins into the outer membrane.</text>
</comment>
<accession>A0A1M5JZT3</accession>
<dbReference type="GO" id="GO:0051205">
    <property type="term" value="P:protein insertion into membrane"/>
    <property type="evidence" value="ECO:0007669"/>
    <property type="project" value="UniProtKB-UniRule"/>
</dbReference>
<keyword evidence="4" id="KW-0564">Palmitate</keyword>
<evidence type="ECO:0000256" key="3">
    <source>
        <dbReference type="ARBA" id="ARBA00023237"/>
    </source>
</evidence>
<feature type="domain" description="Outer membrane protein assembly factor BamE" evidence="5">
    <location>
        <begin position="31"/>
        <end position="102"/>
    </location>
</feature>
<evidence type="ECO:0000256" key="4">
    <source>
        <dbReference type="HAMAP-Rule" id="MF_00925"/>
    </source>
</evidence>
<evidence type="ECO:0000259" key="5">
    <source>
        <dbReference type="Pfam" id="PF04355"/>
    </source>
</evidence>
<comment type="subunit">
    <text evidence="4">Part of the Bam complex.</text>
</comment>
<organism evidence="6 7">
    <name type="scientific">Marisediminitalea aggregata</name>
    <dbReference type="NCBI Taxonomy" id="634436"/>
    <lineage>
        <taxon>Bacteria</taxon>
        <taxon>Pseudomonadati</taxon>
        <taxon>Pseudomonadota</taxon>
        <taxon>Gammaproteobacteria</taxon>
        <taxon>Alteromonadales</taxon>
        <taxon>Alteromonadaceae</taxon>
        <taxon>Marisediminitalea</taxon>
    </lineage>
</organism>
<dbReference type="PANTHER" id="PTHR37482:SF1">
    <property type="entry name" value="OUTER MEMBRANE PROTEIN ASSEMBLY FACTOR BAME"/>
    <property type="match status" value="1"/>
</dbReference>
<dbReference type="PROSITE" id="PS51257">
    <property type="entry name" value="PROKAR_LIPOPROTEIN"/>
    <property type="match status" value="1"/>
</dbReference>
<dbReference type="GO" id="GO:0043165">
    <property type="term" value="P:Gram-negative-bacterium-type cell outer membrane assembly"/>
    <property type="evidence" value="ECO:0007669"/>
    <property type="project" value="UniProtKB-UniRule"/>
</dbReference>
<dbReference type="Proteomes" id="UP000184520">
    <property type="component" value="Unassembled WGS sequence"/>
</dbReference>
<evidence type="ECO:0000313" key="7">
    <source>
        <dbReference type="Proteomes" id="UP000184520"/>
    </source>
</evidence>
<keyword evidence="7" id="KW-1185">Reference proteome</keyword>
<dbReference type="InterPro" id="IPR026592">
    <property type="entry name" value="BamE"/>
</dbReference>
<dbReference type="RefSeq" id="WP_073322468.1">
    <property type="nucleotide sequence ID" value="NZ_FQWD01000003.1"/>
</dbReference>